<dbReference type="GeneID" id="20650669"/>
<name>G4ZHV0_PHYSP</name>
<gene>
    <name evidence="2" type="ORF">PHYSODRAFT_379416</name>
</gene>
<proteinExistence type="predicted"/>
<dbReference type="KEGG" id="psoj:PHYSODRAFT_379416"/>
<feature type="non-terminal residue" evidence="2">
    <location>
        <position position="111"/>
    </location>
</feature>
<feature type="region of interest" description="Disordered" evidence="1">
    <location>
        <begin position="88"/>
        <end position="111"/>
    </location>
</feature>
<keyword evidence="3" id="KW-1185">Reference proteome</keyword>
<sequence>WSDTALYYILGNKLMEDAAKWWVSMNRRLPKRKRTWSNLKKALLRRYGERKDKSAAEWRVNMRPLMPGETYADFAAELRDVIGPNNNTRKLVQQEPKPKTLEEAVEKATEI</sequence>
<protein>
    <recommendedName>
        <fullName evidence="4">Retrotransposon gag domain-containing protein</fullName>
    </recommendedName>
</protein>
<dbReference type="EMBL" id="JH159154">
    <property type="protein sequence ID" value="EGZ16795.1"/>
    <property type="molecule type" value="Genomic_DNA"/>
</dbReference>
<organism evidence="2 3">
    <name type="scientific">Phytophthora sojae (strain P6497)</name>
    <name type="common">Soybean stem and root rot agent</name>
    <name type="synonym">Phytophthora megasperma f. sp. glycines</name>
    <dbReference type="NCBI Taxonomy" id="1094619"/>
    <lineage>
        <taxon>Eukaryota</taxon>
        <taxon>Sar</taxon>
        <taxon>Stramenopiles</taxon>
        <taxon>Oomycota</taxon>
        <taxon>Peronosporomycetes</taxon>
        <taxon>Peronosporales</taxon>
        <taxon>Peronosporaceae</taxon>
        <taxon>Phytophthora</taxon>
    </lineage>
</organism>
<evidence type="ECO:0000313" key="2">
    <source>
        <dbReference type="EMBL" id="EGZ16795.1"/>
    </source>
</evidence>
<reference evidence="2 3" key="1">
    <citation type="journal article" date="2006" name="Science">
        <title>Phytophthora genome sequences uncover evolutionary origins and mechanisms of pathogenesis.</title>
        <authorList>
            <person name="Tyler B.M."/>
            <person name="Tripathy S."/>
            <person name="Zhang X."/>
            <person name="Dehal P."/>
            <person name="Jiang R.H."/>
            <person name="Aerts A."/>
            <person name="Arredondo F.D."/>
            <person name="Baxter L."/>
            <person name="Bensasson D."/>
            <person name="Beynon J.L."/>
            <person name="Chapman J."/>
            <person name="Damasceno C.M."/>
            <person name="Dorrance A.E."/>
            <person name="Dou D."/>
            <person name="Dickerman A.W."/>
            <person name="Dubchak I.L."/>
            <person name="Garbelotto M."/>
            <person name="Gijzen M."/>
            <person name="Gordon S.G."/>
            <person name="Govers F."/>
            <person name="Grunwald N.J."/>
            <person name="Huang W."/>
            <person name="Ivors K.L."/>
            <person name="Jones R.W."/>
            <person name="Kamoun S."/>
            <person name="Krampis K."/>
            <person name="Lamour K.H."/>
            <person name="Lee M.K."/>
            <person name="McDonald W.H."/>
            <person name="Medina M."/>
            <person name="Meijer H.J."/>
            <person name="Nordberg E.K."/>
            <person name="Maclean D.J."/>
            <person name="Ospina-Giraldo M.D."/>
            <person name="Morris P.F."/>
            <person name="Phuntumart V."/>
            <person name="Putnam N.H."/>
            <person name="Rash S."/>
            <person name="Rose J.K."/>
            <person name="Sakihama Y."/>
            <person name="Salamov A.A."/>
            <person name="Savidor A."/>
            <person name="Scheuring C.F."/>
            <person name="Smith B.M."/>
            <person name="Sobral B.W."/>
            <person name="Terry A."/>
            <person name="Torto-Alalibo T.A."/>
            <person name="Win J."/>
            <person name="Xu Z."/>
            <person name="Zhang H."/>
            <person name="Grigoriev I.V."/>
            <person name="Rokhsar D.S."/>
            <person name="Boore J.L."/>
        </authorList>
    </citation>
    <scope>NUCLEOTIDE SEQUENCE [LARGE SCALE GENOMIC DNA]</scope>
    <source>
        <strain evidence="2 3">P6497</strain>
    </source>
</reference>
<accession>G4ZHV0</accession>
<dbReference type="Proteomes" id="UP000002640">
    <property type="component" value="Unassembled WGS sequence"/>
</dbReference>
<dbReference type="RefSeq" id="XP_009525853.1">
    <property type="nucleotide sequence ID" value="XM_009527558.1"/>
</dbReference>
<feature type="non-terminal residue" evidence="2">
    <location>
        <position position="1"/>
    </location>
</feature>
<evidence type="ECO:0000256" key="1">
    <source>
        <dbReference type="SAM" id="MobiDB-lite"/>
    </source>
</evidence>
<dbReference type="SMR" id="G4ZHV0"/>
<evidence type="ECO:0008006" key="4">
    <source>
        <dbReference type="Google" id="ProtNLM"/>
    </source>
</evidence>
<dbReference type="InParanoid" id="G4ZHV0"/>
<dbReference type="AlphaFoldDB" id="G4ZHV0"/>
<feature type="compositionally biased region" description="Basic and acidic residues" evidence="1">
    <location>
        <begin position="96"/>
        <end position="111"/>
    </location>
</feature>
<evidence type="ECO:0000313" key="3">
    <source>
        <dbReference type="Proteomes" id="UP000002640"/>
    </source>
</evidence>